<dbReference type="Gene3D" id="3.20.20.100">
    <property type="entry name" value="NADP-dependent oxidoreductase domain"/>
    <property type="match status" value="1"/>
</dbReference>
<protein>
    <submittedName>
        <fullName evidence="8">MFS transporter</fullName>
    </submittedName>
</protein>
<evidence type="ECO:0000256" key="4">
    <source>
        <dbReference type="PIRSR" id="PIRSR000097-1"/>
    </source>
</evidence>
<dbReference type="FunFam" id="3.20.20.100:FF:000015">
    <property type="entry name" value="Oxidoreductase, aldo/keto reductase family"/>
    <property type="match status" value="1"/>
</dbReference>
<evidence type="ECO:0000256" key="6">
    <source>
        <dbReference type="PIRSR" id="PIRSR000097-3"/>
    </source>
</evidence>
<accession>A0A829LYK2</accession>
<evidence type="ECO:0000313" key="8">
    <source>
        <dbReference type="EMBL" id="ESS01036.1"/>
    </source>
</evidence>
<dbReference type="CDD" id="cd19071">
    <property type="entry name" value="AKR_AKR1-5-like"/>
    <property type="match status" value="1"/>
</dbReference>
<dbReference type="EMBL" id="AYHA01000122">
    <property type="protein sequence ID" value="ESS01036.1"/>
    <property type="molecule type" value="Genomic_DNA"/>
</dbReference>
<organism evidence="8 9">
    <name type="scientific">Limosilactobacillus fermentum NB-22</name>
    <dbReference type="NCBI Taxonomy" id="1408443"/>
    <lineage>
        <taxon>Bacteria</taxon>
        <taxon>Bacillati</taxon>
        <taxon>Bacillota</taxon>
        <taxon>Bacilli</taxon>
        <taxon>Lactobacillales</taxon>
        <taxon>Lactobacillaceae</taxon>
        <taxon>Limosilactobacillus</taxon>
    </lineage>
</organism>
<dbReference type="Proteomes" id="UP000018412">
    <property type="component" value="Unassembled WGS sequence"/>
</dbReference>
<evidence type="ECO:0000256" key="2">
    <source>
        <dbReference type="ARBA" id="ARBA00022857"/>
    </source>
</evidence>
<evidence type="ECO:0000313" key="9">
    <source>
        <dbReference type="Proteomes" id="UP000018412"/>
    </source>
</evidence>
<comment type="caution">
    <text evidence="8">The sequence shown here is derived from an EMBL/GenBank/DDBJ whole genome shotgun (WGS) entry which is preliminary data.</text>
</comment>
<dbReference type="PANTHER" id="PTHR43827:SF3">
    <property type="entry name" value="NADP-DEPENDENT OXIDOREDUCTASE DOMAIN-CONTAINING PROTEIN"/>
    <property type="match status" value="1"/>
</dbReference>
<feature type="active site" description="Proton donor" evidence="4">
    <location>
        <position position="63"/>
    </location>
</feature>
<reference evidence="8 9" key="2">
    <citation type="journal article" date="2015" name="Genome Announc.">
        <title>Draft Genome Sequence of Lactobacillus fermentum NB-22.</title>
        <authorList>
            <person name="Chaplin A.V."/>
            <person name="Shkoporov A.N."/>
            <person name="Efimov B.A."/>
            <person name="Pikina A.P."/>
            <person name="Borisova O.Y."/>
            <person name="Gladko I.A."/>
            <person name="Postnikova E.A."/>
            <person name="Lordkipanidze A.E."/>
            <person name="Kafarskaia L.I."/>
        </authorList>
    </citation>
    <scope>NUCLEOTIDE SEQUENCE [LARGE SCALE GENOMIC DNA]</scope>
    <source>
        <strain evidence="8 9">NB-22</strain>
    </source>
</reference>
<dbReference type="GO" id="GO:0016616">
    <property type="term" value="F:oxidoreductase activity, acting on the CH-OH group of donors, NAD or NADP as acceptor"/>
    <property type="evidence" value="ECO:0007669"/>
    <property type="project" value="UniProtKB-ARBA"/>
</dbReference>
<dbReference type="PANTHER" id="PTHR43827">
    <property type="entry name" value="2,5-DIKETO-D-GLUCONIC ACID REDUCTASE"/>
    <property type="match status" value="1"/>
</dbReference>
<dbReference type="PRINTS" id="PR00069">
    <property type="entry name" value="ALDKETRDTASE"/>
</dbReference>
<evidence type="ECO:0000259" key="7">
    <source>
        <dbReference type="Pfam" id="PF00248"/>
    </source>
</evidence>
<gene>
    <name evidence="8" type="ORF">NB22_06615</name>
</gene>
<dbReference type="InterPro" id="IPR023210">
    <property type="entry name" value="NADP_OxRdtase_dom"/>
</dbReference>
<reference evidence="9" key="1">
    <citation type="submission" date="2013-10" db="EMBL/GenBank/DDBJ databases">
        <title>Draft genome sequence of Lactobacillus fermentum NB-22.</title>
        <authorList>
            <person name="Chaplin A.V."/>
            <person name="Shkoporov A.N."/>
            <person name="Khokhlova E.V."/>
            <person name="Efimov B.A."/>
            <person name="Kafarskaia L.I."/>
        </authorList>
    </citation>
    <scope>NUCLEOTIDE SEQUENCE [LARGE SCALE GENOMIC DNA]</scope>
    <source>
        <strain evidence="9">NB-22</strain>
    </source>
</reference>
<sequence>MAYNKGTLTGGDIMTIPTVTLNNGLKMPQLGMGVWKTSNRDAKQAVTMAIKDGYTLIDTAKQYGNEAGVGEGIQEGLKATGKSREDLFITTKVFNGDQGHQPTLDAIEGQLDALQTDYVDLLLMHWPVNGLYNATWWAMEEIYAAGKAKAIGVCNFNVERLSDLLDNGSVVPAVNQIEFNPRIHQDDVRDLCRQHNIQVEAWSPLGGGAALSNPTIQTIADAHQKTVAQVILRWELQQGLVVIPKSVHEERIIANQRVFDFTLTDTEMATIFSLNTEEHAIWYDKFKWSGNPNGVDDYIDNRD</sequence>
<dbReference type="Pfam" id="PF00248">
    <property type="entry name" value="Aldo_ket_red"/>
    <property type="match status" value="1"/>
</dbReference>
<keyword evidence="3" id="KW-0560">Oxidoreductase</keyword>
<feature type="site" description="Lowers pKa of active site Tyr" evidence="6">
    <location>
        <position position="92"/>
    </location>
</feature>
<dbReference type="PIRSF" id="PIRSF000097">
    <property type="entry name" value="AKR"/>
    <property type="match status" value="1"/>
</dbReference>
<proteinExistence type="inferred from homology"/>
<name>A0A829LYK2_LIMFE</name>
<feature type="binding site" evidence="5">
    <location>
        <position position="125"/>
    </location>
    <ligand>
        <name>substrate</name>
    </ligand>
</feature>
<evidence type="ECO:0000256" key="3">
    <source>
        <dbReference type="ARBA" id="ARBA00023002"/>
    </source>
</evidence>
<dbReference type="InterPro" id="IPR020471">
    <property type="entry name" value="AKR"/>
</dbReference>
<dbReference type="AlphaFoldDB" id="A0A829LYK2"/>
<dbReference type="InterPro" id="IPR036812">
    <property type="entry name" value="NAD(P)_OxRdtase_dom_sf"/>
</dbReference>
<dbReference type="SUPFAM" id="SSF51430">
    <property type="entry name" value="NAD(P)-linked oxidoreductase"/>
    <property type="match status" value="1"/>
</dbReference>
<evidence type="ECO:0000256" key="1">
    <source>
        <dbReference type="ARBA" id="ARBA00007905"/>
    </source>
</evidence>
<dbReference type="PROSITE" id="PS00062">
    <property type="entry name" value="ALDOKETO_REDUCTASE_2"/>
    <property type="match status" value="1"/>
</dbReference>
<dbReference type="InterPro" id="IPR018170">
    <property type="entry name" value="Aldo/ket_reductase_CS"/>
</dbReference>
<comment type="similarity">
    <text evidence="1">Belongs to the aldo/keto reductase family.</text>
</comment>
<keyword evidence="2" id="KW-0521">NADP</keyword>
<feature type="domain" description="NADP-dependent oxidoreductase" evidence="7">
    <location>
        <begin position="30"/>
        <end position="274"/>
    </location>
</feature>
<evidence type="ECO:0000256" key="5">
    <source>
        <dbReference type="PIRSR" id="PIRSR000097-2"/>
    </source>
</evidence>